<dbReference type="PANTHER" id="PTHR30347">
    <property type="entry name" value="POTASSIUM CHANNEL RELATED"/>
    <property type="match status" value="1"/>
</dbReference>
<dbReference type="EMBL" id="LHUQ01000030">
    <property type="protein sequence ID" value="KON63405.1"/>
    <property type="molecule type" value="Genomic_DNA"/>
</dbReference>
<comment type="caution">
    <text evidence="2">The sequence shown here is derived from an EMBL/GenBank/DDBJ whole genome shotgun (WGS) entry which is preliminary data.</text>
</comment>
<protein>
    <submittedName>
        <fullName evidence="2">Integrase core domain protein</fullName>
    </submittedName>
</protein>
<dbReference type="SUPFAM" id="SSF53098">
    <property type="entry name" value="Ribonuclease H-like"/>
    <property type="match status" value="1"/>
</dbReference>
<dbReference type="Gene3D" id="3.30.420.10">
    <property type="entry name" value="Ribonuclease H-like superfamily/Ribonuclease H"/>
    <property type="match status" value="1"/>
</dbReference>
<sequence>MGRVAVAIELTALERQELESLARARKTGQALARRARIVLAAADGHENKAIRDLMGADINTVGKWRRRFATDRLDGLYDEPRPGTPRSIGDGEIAETIRRTLEETPRGATHWSLRSMAQAVGYAPSTIHRIWKAFGLQPHRTETFKLSNDPLFVEKVRDIVGLYMAPPERALVLCVDEKSQIQALDRSQPMLPMRPGQVERRTHDYTRHGTTSLFAALDIATGTIIGKCYPKHRSTEFRKFLDQIETNVPTDLDIHLVMDNYATHKTKLIRDWLARRPRWHVHFTPTGASWINQVERFFALVTEKQIRRGIHRSTEALEADIRAFIAVHNEQPKPFKWTRSADDILQAVKRFCLRTTKISETSESGQ</sequence>
<dbReference type="InterPro" id="IPR009057">
    <property type="entry name" value="Homeodomain-like_sf"/>
</dbReference>
<reference evidence="2" key="1">
    <citation type="submission" date="2015-08" db="EMBL/GenBank/DDBJ databases">
        <title>Draft genome sequence of Komagataeibacter europaeus CECT 8546 a cellulose producer strain from vinegar produced by the traditional method.</title>
        <authorList>
            <person name="Poehlein A."/>
            <person name="Valera M.J."/>
            <person name="Haack F.S."/>
            <person name="Mas A."/>
            <person name="Daniel R."/>
            <person name="Streit W.R."/>
            <person name="Mateo E."/>
        </authorList>
    </citation>
    <scope>NUCLEOTIDE SEQUENCE [LARGE SCALE GENOMIC DNA]</scope>
    <source>
        <strain evidence="2">CECT 8546</strain>
    </source>
</reference>
<accession>A0A0M0EDT5</accession>
<proteinExistence type="predicted"/>
<dbReference type="AlphaFoldDB" id="A0A0M0EDT5"/>
<organism evidence="2 3">
    <name type="scientific">Komagataeibacter europaeus</name>
    <name type="common">Gluconacetobacter europaeus</name>
    <dbReference type="NCBI Taxonomy" id="33995"/>
    <lineage>
        <taxon>Bacteria</taxon>
        <taxon>Pseudomonadati</taxon>
        <taxon>Pseudomonadota</taxon>
        <taxon>Alphaproteobacteria</taxon>
        <taxon>Acetobacterales</taxon>
        <taxon>Acetobacteraceae</taxon>
        <taxon>Komagataeibacter</taxon>
    </lineage>
</organism>
<dbReference type="InterPro" id="IPR052702">
    <property type="entry name" value="MscS-like_channel"/>
</dbReference>
<dbReference type="Pfam" id="PF13565">
    <property type="entry name" value="HTH_32"/>
    <property type="match status" value="1"/>
</dbReference>
<dbReference type="InterPro" id="IPR038717">
    <property type="entry name" value="Tc1-like_DDE_dom"/>
</dbReference>
<dbReference type="Proteomes" id="UP000037566">
    <property type="component" value="Unassembled WGS sequence"/>
</dbReference>
<evidence type="ECO:0000259" key="1">
    <source>
        <dbReference type="Pfam" id="PF13358"/>
    </source>
</evidence>
<evidence type="ECO:0000313" key="3">
    <source>
        <dbReference type="Proteomes" id="UP000037566"/>
    </source>
</evidence>
<dbReference type="InterPro" id="IPR012337">
    <property type="entry name" value="RNaseH-like_sf"/>
</dbReference>
<dbReference type="GO" id="GO:0003676">
    <property type="term" value="F:nucleic acid binding"/>
    <property type="evidence" value="ECO:0007669"/>
    <property type="project" value="InterPro"/>
</dbReference>
<dbReference type="InterPro" id="IPR036397">
    <property type="entry name" value="RNaseH_sf"/>
</dbReference>
<dbReference type="SUPFAM" id="SSF46689">
    <property type="entry name" value="Homeodomain-like"/>
    <property type="match status" value="1"/>
</dbReference>
<dbReference type="PATRIC" id="fig|33995.3.peg.3449"/>
<feature type="domain" description="Tc1-like transposase DDE" evidence="1">
    <location>
        <begin position="172"/>
        <end position="317"/>
    </location>
</feature>
<name>A0A0M0EDT5_KOMEU</name>
<dbReference type="InterPro" id="IPR047655">
    <property type="entry name" value="Transpos_IS630-like"/>
</dbReference>
<dbReference type="PANTHER" id="PTHR30347:SF1">
    <property type="entry name" value="MECHANOSENSITIVE CHANNEL MSCK"/>
    <property type="match status" value="1"/>
</dbReference>
<dbReference type="Pfam" id="PF13358">
    <property type="entry name" value="DDE_3"/>
    <property type="match status" value="1"/>
</dbReference>
<gene>
    <name evidence="2" type="ORF">KOEU_31150</name>
</gene>
<keyword evidence="3" id="KW-1185">Reference proteome</keyword>
<dbReference type="NCBIfam" id="NF033545">
    <property type="entry name" value="transpos_IS630"/>
    <property type="match status" value="1"/>
</dbReference>
<dbReference type="OrthoDB" id="2375382at2"/>
<dbReference type="RefSeq" id="WP_053323913.1">
    <property type="nucleotide sequence ID" value="NZ_LHUQ01000030.1"/>
</dbReference>
<evidence type="ECO:0000313" key="2">
    <source>
        <dbReference type="EMBL" id="KON63405.1"/>
    </source>
</evidence>